<dbReference type="PANTHER" id="PTHR43581">
    <property type="entry name" value="ATP/GTP PHOSPHATASE"/>
    <property type="match status" value="1"/>
</dbReference>
<keyword evidence="5" id="KW-1185">Reference proteome</keyword>
<proteinExistence type="predicted"/>
<dbReference type="InterPro" id="IPR027417">
    <property type="entry name" value="P-loop_NTPase"/>
</dbReference>
<evidence type="ECO:0000259" key="3">
    <source>
        <dbReference type="Pfam" id="PF20469"/>
    </source>
</evidence>
<name>A0A134ALH8_9FIRM</name>
<dbReference type="SUPFAM" id="SSF52540">
    <property type="entry name" value="P-loop containing nucleoside triphosphate hydrolases"/>
    <property type="match status" value="1"/>
</dbReference>
<dbReference type="Gene3D" id="3.40.50.300">
    <property type="entry name" value="P-loop containing nucleotide triphosphate hydrolases"/>
    <property type="match status" value="1"/>
</dbReference>
<protein>
    <submittedName>
        <fullName evidence="4">Uncharacterized protein</fullName>
    </submittedName>
</protein>
<dbReference type="Proteomes" id="UP000070442">
    <property type="component" value="Unassembled WGS sequence"/>
</dbReference>
<keyword evidence="1" id="KW-0175">Coiled coil</keyword>
<evidence type="ECO:0000313" key="4">
    <source>
        <dbReference type="EMBL" id="KXB68557.1"/>
    </source>
</evidence>
<accession>A0A134ALH8</accession>
<organism evidence="4 5">
    <name type="scientific">Aedoeadaptatus coxii</name>
    <dbReference type="NCBI Taxonomy" id="755172"/>
    <lineage>
        <taxon>Bacteria</taxon>
        <taxon>Bacillati</taxon>
        <taxon>Bacillota</taxon>
        <taxon>Tissierellia</taxon>
        <taxon>Tissierellales</taxon>
        <taxon>Peptoniphilaceae</taxon>
        <taxon>Aedoeadaptatus</taxon>
    </lineage>
</organism>
<dbReference type="CDD" id="cd01026">
    <property type="entry name" value="TOPRIM_OLD"/>
    <property type="match status" value="1"/>
</dbReference>
<dbReference type="InterPro" id="IPR034139">
    <property type="entry name" value="TOPRIM_OLD"/>
</dbReference>
<evidence type="ECO:0000313" key="5">
    <source>
        <dbReference type="Proteomes" id="UP000070442"/>
    </source>
</evidence>
<evidence type="ECO:0000259" key="2">
    <source>
        <dbReference type="Pfam" id="PF13175"/>
    </source>
</evidence>
<dbReference type="RefSeq" id="WP_068365978.1">
    <property type="nucleotide sequence ID" value="NZ_KQ960154.1"/>
</dbReference>
<dbReference type="STRING" id="755172.HMPREF1863_00026"/>
<evidence type="ECO:0000256" key="1">
    <source>
        <dbReference type="SAM" id="Coils"/>
    </source>
</evidence>
<dbReference type="InterPro" id="IPR041685">
    <property type="entry name" value="AAA_GajA/Old/RecF-like"/>
</dbReference>
<dbReference type="EMBL" id="LSDG01000001">
    <property type="protein sequence ID" value="KXB68557.1"/>
    <property type="molecule type" value="Genomic_DNA"/>
</dbReference>
<dbReference type="OrthoDB" id="308933at2"/>
<feature type="domain" description="OLD protein-like TOPRIM" evidence="3">
    <location>
        <begin position="423"/>
        <end position="494"/>
    </location>
</feature>
<feature type="coiled-coil region" evidence="1">
    <location>
        <begin position="227"/>
        <end position="273"/>
    </location>
</feature>
<feature type="coiled-coil region" evidence="1">
    <location>
        <begin position="135"/>
        <end position="162"/>
    </location>
</feature>
<gene>
    <name evidence="4" type="ORF">HMPREF1863_00026</name>
</gene>
<comment type="caution">
    <text evidence="4">The sequence shown here is derived from an EMBL/GenBank/DDBJ whole genome shotgun (WGS) entry which is preliminary data.</text>
</comment>
<dbReference type="PANTHER" id="PTHR43581:SF4">
    <property type="entry name" value="ATP_GTP PHOSPHATASE"/>
    <property type="match status" value="1"/>
</dbReference>
<sequence>MNLNSVKIRNFRGYKDEVSIKIDDLTTIVGKNDSGKSTILEALEIFFNNKIVVCEKEDLSINHSQGDDLIEITCVFSPILESISIDASSETTLKKEFLLNTDGLLEIKKVFKASTAKPKPSTFIVCNHPSDENFNDLLTLKIKDLKQRAKDLNIDESKYEARSSVSLRQAIWKENEKLNLVTTDVPVDKEDSKKIYSKLETYLPYYALFQSDRSSSDTDKEITDPMKVAVQKALQEVEKELNVIKEEVRKKALDTANRTLNKLKDMNSELATSLTPEFKTEPNFDSLFKLTINSDDNIPMNKRGSGVRRLVLLNFFRAEAERQLSEDDQNSSIIYAFEEPETSQHPLHQKLLVEAFLEISKKDNAQVIVTTHTPAICGLLPLNSLRLVDKTNKVTLVRDSSDDVYKQIAEMLGVLPEPFSSNAKAIILVEGKSDVIFLKHTANKLKEGTYISNTFDEKNIAIVPIGGCGNLKHWITQKIAEQFSIPWGILLDSDKGTADEERNLKQVKILLDKGIKAYVTRKREPENYISIDCIDEKVFDSQFSETEDAKKKIGSAIRMSPNDVLEKLWPKMTAVQIRDAEKYIDADGTERYELTEMIQDFLSMVD</sequence>
<reference evidence="5" key="1">
    <citation type="submission" date="2016-01" db="EMBL/GenBank/DDBJ databases">
        <authorList>
            <person name="Mitreva M."/>
            <person name="Pepin K.H."/>
            <person name="Mihindukulasuriya K.A."/>
            <person name="Fulton R."/>
            <person name="Fronick C."/>
            <person name="O'Laughlin M."/>
            <person name="Miner T."/>
            <person name="Herter B."/>
            <person name="Rosa B.A."/>
            <person name="Cordes M."/>
            <person name="Tomlinson C."/>
            <person name="Wollam A."/>
            <person name="Palsikar V.B."/>
            <person name="Mardis E.R."/>
            <person name="Wilson R.K."/>
        </authorList>
    </citation>
    <scope>NUCLEOTIDE SEQUENCE [LARGE SCALE GENOMIC DNA]</scope>
    <source>
        <strain evidence="5">DNF00729</strain>
    </source>
</reference>
<feature type="domain" description="Endonuclease GajA/Old nuclease/RecF-like AAA" evidence="2">
    <location>
        <begin position="1"/>
        <end position="376"/>
    </location>
</feature>
<dbReference type="PATRIC" id="fig|755172.3.peg.25"/>
<dbReference type="Pfam" id="PF20469">
    <property type="entry name" value="OLD-like_TOPRIM"/>
    <property type="match status" value="1"/>
</dbReference>
<dbReference type="AlphaFoldDB" id="A0A134ALH8"/>
<dbReference type="Pfam" id="PF13175">
    <property type="entry name" value="AAA_15"/>
    <property type="match status" value="1"/>
</dbReference>
<dbReference type="InterPro" id="IPR051396">
    <property type="entry name" value="Bact_Antivir_Def_Nuclease"/>
</dbReference>